<evidence type="ECO:0000313" key="5">
    <source>
        <dbReference type="Proteomes" id="UP000502508"/>
    </source>
</evidence>
<keyword evidence="5" id="KW-1185">Reference proteome</keyword>
<name>A0A6F8XVH3_9ACTN</name>
<evidence type="ECO:0000259" key="3">
    <source>
        <dbReference type="PROSITE" id="PS51658"/>
    </source>
</evidence>
<evidence type="ECO:0000256" key="1">
    <source>
        <dbReference type="ARBA" id="ARBA00022553"/>
    </source>
</evidence>
<dbReference type="PROSITE" id="PS50006">
    <property type="entry name" value="FHA_DOMAIN"/>
    <property type="match status" value="1"/>
</dbReference>
<dbReference type="InterPro" id="IPR003729">
    <property type="entry name" value="Bi_nuclease_dom"/>
</dbReference>
<dbReference type="InterPro" id="IPR050923">
    <property type="entry name" value="Cell_Proc_Reg/RNA_Proc"/>
</dbReference>
<keyword evidence="1" id="KW-0597">Phosphoprotein</keyword>
<dbReference type="SUPFAM" id="SSF49879">
    <property type="entry name" value="SMAD/FHA domain"/>
    <property type="match status" value="1"/>
</dbReference>
<dbReference type="RefSeq" id="WP_173037510.1">
    <property type="nucleotide sequence ID" value="NZ_AP022870.1"/>
</dbReference>
<feature type="domain" description="FHA" evidence="2">
    <location>
        <begin position="197"/>
        <end position="246"/>
    </location>
</feature>
<evidence type="ECO:0008006" key="6">
    <source>
        <dbReference type="Google" id="ProtNLM"/>
    </source>
</evidence>
<organism evidence="4 5">
    <name type="scientific">Phytohabitans flavus</name>
    <dbReference type="NCBI Taxonomy" id="1076124"/>
    <lineage>
        <taxon>Bacteria</taxon>
        <taxon>Bacillati</taxon>
        <taxon>Actinomycetota</taxon>
        <taxon>Actinomycetes</taxon>
        <taxon>Micromonosporales</taxon>
        <taxon>Micromonosporaceae</taxon>
    </lineage>
</organism>
<dbReference type="Pfam" id="PF00498">
    <property type="entry name" value="FHA"/>
    <property type="match status" value="1"/>
</dbReference>
<accession>A0A6F8XVH3</accession>
<dbReference type="GO" id="GO:0004518">
    <property type="term" value="F:nuclease activity"/>
    <property type="evidence" value="ECO:0007669"/>
    <property type="project" value="InterPro"/>
</dbReference>
<dbReference type="EMBL" id="AP022870">
    <property type="protein sequence ID" value="BCB77823.1"/>
    <property type="molecule type" value="Genomic_DNA"/>
</dbReference>
<dbReference type="KEGG" id="pfla:Pflav_042330"/>
<evidence type="ECO:0000259" key="2">
    <source>
        <dbReference type="PROSITE" id="PS50006"/>
    </source>
</evidence>
<proteinExistence type="predicted"/>
<evidence type="ECO:0000313" key="4">
    <source>
        <dbReference type="EMBL" id="BCB77823.1"/>
    </source>
</evidence>
<feature type="domain" description="BFN" evidence="3">
    <location>
        <begin position="1"/>
        <end position="123"/>
    </location>
</feature>
<dbReference type="InterPro" id="IPR008984">
    <property type="entry name" value="SMAD_FHA_dom_sf"/>
</dbReference>
<dbReference type="Gene3D" id="2.60.200.20">
    <property type="match status" value="1"/>
</dbReference>
<dbReference type="Gene3D" id="3.10.690.10">
    <property type="entry name" value="Bifunctional nuclease domain"/>
    <property type="match status" value="1"/>
</dbReference>
<sequence length="269" mass="27941">MAELIVVGVRAEAWHKPATVLFKDAVSDRYLPIAASATAAPTRDRSAAGVSTGLVKKLLDALGAPARHVEIGEASAGTDRVHIVVGDGVRVPAGLMEAVSFALDAGVPFRCGDAMLAAEGVSSGEAESASTRWRVADPAPTSAYRLVDLDATTQMEAIQMGDAGDAPMVRPPAGAAMLRIRQGPGSGAVFVLDGDVVTCGRDGNNEIVLDGATVSRKHADFHRQGSGYTIEDLDSLNGTYVNGERVKTAALTAGDEIRIGRYLLTFVPS</sequence>
<dbReference type="InterPro" id="IPR000253">
    <property type="entry name" value="FHA_dom"/>
</dbReference>
<gene>
    <name evidence="4" type="ORF">Pflav_042330</name>
</gene>
<protein>
    <recommendedName>
        <fullName evidence="6">FHA domain-containing protein</fullName>
    </recommendedName>
</protein>
<dbReference type="Proteomes" id="UP000502508">
    <property type="component" value="Chromosome"/>
</dbReference>
<reference evidence="4 5" key="2">
    <citation type="submission" date="2020-03" db="EMBL/GenBank/DDBJ databases">
        <authorList>
            <person name="Ichikawa N."/>
            <person name="Kimura A."/>
            <person name="Kitahashi Y."/>
            <person name="Uohara A."/>
        </authorList>
    </citation>
    <scope>NUCLEOTIDE SEQUENCE [LARGE SCALE GENOMIC DNA]</scope>
    <source>
        <strain evidence="4 5">NBRC 107702</strain>
    </source>
</reference>
<dbReference type="InterPro" id="IPR036104">
    <property type="entry name" value="BFN_sf"/>
</dbReference>
<dbReference type="AlphaFoldDB" id="A0A6F8XVH3"/>
<reference evidence="4 5" key="1">
    <citation type="submission" date="2020-03" db="EMBL/GenBank/DDBJ databases">
        <title>Whole genome shotgun sequence of Phytohabitans flavus NBRC 107702.</title>
        <authorList>
            <person name="Komaki H."/>
            <person name="Tamura T."/>
        </authorList>
    </citation>
    <scope>NUCLEOTIDE SEQUENCE [LARGE SCALE GENOMIC DNA]</scope>
    <source>
        <strain evidence="4 5">NBRC 107702</strain>
    </source>
</reference>
<dbReference type="SMART" id="SM00240">
    <property type="entry name" value="FHA"/>
    <property type="match status" value="1"/>
</dbReference>
<dbReference type="SUPFAM" id="SSF103256">
    <property type="entry name" value="Hypothetical protein TM0160"/>
    <property type="match status" value="1"/>
</dbReference>
<dbReference type="PROSITE" id="PS51658">
    <property type="entry name" value="BFN"/>
    <property type="match status" value="1"/>
</dbReference>
<dbReference type="PANTHER" id="PTHR23308">
    <property type="entry name" value="NUCLEAR INHIBITOR OF PROTEIN PHOSPHATASE-1"/>
    <property type="match status" value="1"/>
</dbReference>